<dbReference type="RefSeq" id="WP_000456123.1">
    <property type="nucleotide sequence ID" value="NZ_CP013278.1"/>
</dbReference>
<dbReference type="PATRIC" id="fig|1430.6.peg.1978"/>
<dbReference type="EMBL" id="CP013278">
    <property type="protein sequence ID" value="AND28413.1"/>
    <property type="molecule type" value="Genomic_DNA"/>
</dbReference>
<proteinExistence type="predicted"/>
<gene>
    <name evidence="1" type="ORF">ATN07_32300</name>
</gene>
<accession>A0A160LJX1</accession>
<reference evidence="1" key="1">
    <citation type="journal article" date="2017" name="Res. Microbiol.">
        <title>Comparative genomics of extrachromosomal elements in Bacillus thuringiensis subsp. israelensis.</title>
        <authorList>
            <person name="Bolotin A."/>
            <person name="Gillis A."/>
            <person name="Sanchis V."/>
            <person name="Nielsen-LeRoux C."/>
            <person name="Mahillon J."/>
            <person name="Lereclus D."/>
            <person name="Sorokin A."/>
        </authorList>
    </citation>
    <scope>NUCLEOTIDE SEQUENCE</scope>
    <source>
        <strain evidence="1">AM65-52</strain>
        <plasmid evidence="1">pAM65-52-3-235K</plasmid>
    </source>
</reference>
<sequence>MEYLHNYLSVLPDYDRKEVEQLVQENMDLFDVKVITKEEFEALIQQLANRQEKVTTLTPTDEKVDAEHFNQLHSNVALDLKRLYNSHLIIEKVIANYDRILRGTLDDVKREVDSLSTRVEELNLKAKGEDGLVVKTYGFEEKEKSLYMETDRDQYAHLFLDRDGKSLPSASLNRSFHQHYLSLPIREVEDALQNSNGATTAKIEIMYQAPNSISDRNHTLEHAIDDSLETYWAQAVKTNAPAYTEITKL</sequence>
<dbReference type="AlphaFoldDB" id="A0A160LJX1"/>
<protein>
    <submittedName>
        <fullName evidence="1">Uncharacterized protein</fullName>
    </submittedName>
</protein>
<geneLocation type="plasmid" evidence="1">
    <name>pAM65-52-3-235K</name>
</geneLocation>
<evidence type="ECO:0000313" key="1">
    <source>
        <dbReference type="EMBL" id="AND28413.1"/>
    </source>
</evidence>
<organism evidence="1">
    <name type="scientific">Bacillus thuringiensis subsp. israelensis</name>
    <dbReference type="NCBI Taxonomy" id="1430"/>
    <lineage>
        <taxon>Bacteria</taxon>
        <taxon>Bacillati</taxon>
        <taxon>Bacillota</taxon>
        <taxon>Bacilli</taxon>
        <taxon>Bacillales</taxon>
        <taxon>Bacillaceae</taxon>
        <taxon>Bacillus</taxon>
        <taxon>Bacillus cereus group</taxon>
    </lineage>
</organism>
<keyword evidence="1" id="KW-0614">Plasmid</keyword>
<name>A0A160LJX1_BACTI</name>